<comment type="subcellular location">
    <subcellularLocation>
        <location evidence="1">Membrane</location>
        <topology evidence="1">Multi-pass membrane protein</topology>
    </subcellularLocation>
</comment>
<dbReference type="Proteomes" id="UP000663760">
    <property type="component" value="Chromosome 7"/>
</dbReference>
<protein>
    <submittedName>
        <fullName evidence="7">Uncharacterized protein</fullName>
    </submittedName>
</protein>
<evidence type="ECO:0000313" key="7">
    <source>
        <dbReference type="EMBL" id="CAA7398959.1"/>
    </source>
</evidence>
<keyword evidence="4 5" id="KW-0472">Membrane</keyword>
<evidence type="ECO:0000256" key="5">
    <source>
        <dbReference type="SAM" id="Phobius"/>
    </source>
</evidence>
<evidence type="ECO:0000256" key="4">
    <source>
        <dbReference type="ARBA" id="ARBA00023136"/>
    </source>
</evidence>
<keyword evidence="3 5" id="KW-1133">Transmembrane helix</keyword>
<feature type="transmembrane region" description="Helical" evidence="5">
    <location>
        <begin position="147"/>
        <end position="166"/>
    </location>
</feature>
<gene>
    <name evidence="6" type="ORF">SI7747_07008941</name>
    <name evidence="7" type="ORF">SI8410_07009629</name>
</gene>
<evidence type="ECO:0000313" key="6">
    <source>
        <dbReference type="EMBL" id="CAA2622988.1"/>
    </source>
</evidence>
<feature type="transmembrane region" description="Helical" evidence="5">
    <location>
        <begin position="61"/>
        <end position="80"/>
    </location>
</feature>
<name>A0A7I8KME2_SPIIN</name>
<keyword evidence="2 5" id="KW-0812">Transmembrane</keyword>
<feature type="transmembrane region" description="Helical" evidence="5">
    <location>
        <begin position="12"/>
        <end position="34"/>
    </location>
</feature>
<evidence type="ECO:0000256" key="3">
    <source>
        <dbReference type="ARBA" id="ARBA00022989"/>
    </source>
</evidence>
<dbReference type="AlphaFoldDB" id="A0A7I8KME2"/>
<dbReference type="InterPro" id="IPR018499">
    <property type="entry name" value="Tetraspanin/Peripherin"/>
</dbReference>
<evidence type="ECO:0000256" key="2">
    <source>
        <dbReference type="ARBA" id="ARBA00022692"/>
    </source>
</evidence>
<feature type="transmembrane region" description="Helical" evidence="5">
    <location>
        <begin position="92"/>
        <end position="115"/>
    </location>
</feature>
<dbReference type="GO" id="GO:0016020">
    <property type="term" value="C:membrane"/>
    <property type="evidence" value="ECO:0007669"/>
    <property type="project" value="UniProtKB-SubCell"/>
</dbReference>
<keyword evidence="8" id="KW-1185">Reference proteome</keyword>
<sequence length="236" mass="25821">MRPPVCRSCLGALLKFLNFLQAFIGVSIIVYSVWMLTKWSGHDSALLGGTLGDSNSLPEPWFIYLFMAIGVSVCAITSTGHIAAESINGCCLCFYAVLISALILFEASVVAILMLNTHWEEDLPRDRTGELDRLKKFIEVNIDVCRWVGVTVIIIQALSLFLALILRSLAPTTRRSDSDDDLPTVRAPLLYPHYGSAAPGAASPDGKVNSDIWSTRVREKYGLNQGVFPYAPSQGP</sequence>
<accession>A0A7I8KME2</accession>
<dbReference type="EMBL" id="LR743594">
    <property type="protein sequence ID" value="CAA2622988.1"/>
    <property type="molecule type" value="Genomic_DNA"/>
</dbReference>
<evidence type="ECO:0000256" key="1">
    <source>
        <dbReference type="ARBA" id="ARBA00004141"/>
    </source>
</evidence>
<dbReference type="OrthoDB" id="723894at2759"/>
<organism evidence="7 8">
    <name type="scientific">Spirodela intermedia</name>
    <name type="common">Intermediate duckweed</name>
    <dbReference type="NCBI Taxonomy" id="51605"/>
    <lineage>
        <taxon>Eukaryota</taxon>
        <taxon>Viridiplantae</taxon>
        <taxon>Streptophyta</taxon>
        <taxon>Embryophyta</taxon>
        <taxon>Tracheophyta</taxon>
        <taxon>Spermatophyta</taxon>
        <taxon>Magnoliopsida</taxon>
        <taxon>Liliopsida</taxon>
        <taxon>Araceae</taxon>
        <taxon>Lemnoideae</taxon>
        <taxon>Spirodela</taxon>
    </lineage>
</organism>
<evidence type="ECO:0000313" key="8">
    <source>
        <dbReference type="Proteomes" id="UP000663760"/>
    </source>
</evidence>
<reference evidence="7" key="1">
    <citation type="submission" date="2020-02" db="EMBL/GenBank/DDBJ databases">
        <authorList>
            <person name="Scholz U."/>
            <person name="Mascher M."/>
            <person name="Fiebig A."/>
        </authorList>
    </citation>
    <scope>NUCLEOTIDE SEQUENCE</scope>
</reference>
<proteinExistence type="predicted"/>
<dbReference type="Pfam" id="PF00335">
    <property type="entry name" value="Tetraspanin"/>
    <property type="match status" value="1"/>
</dbReference>
<dbReference type="EMBL" id="LR746270">
    <property type="protein sequence ID" value="CAA7398959.1"/>
    <property type="molecule type" value="Genomic_DNA"/>
</dbReference>